<dbReference type="PANTHER" id="PTHR43441">
    <property type="entry name" value="RIBOSOMAL-PROTEIN-SERINE ACETYLTRANSFERASE"/>
    <property type="match status" value="1"/>
</dbReference>
<evidence type="ECO:0000313" key="3">
    <source>
        <dbReference type="Proteomes" id="UP001055658"/>
    </source>
</evidence>
<dbReference type="PANTHER" id="PTHR43441:SF11">
    <property type="entry name" value="RIBOSOMAL-PROTEIN-SERINE ACETYLTRANSFERASE"/>
    <property type="match status" value="1"/>
</dbReference>
<dbReference type="Gene3D" id="3.40.630.30">
    <property type="match status" value="1"/>
</dbReference>
<evidence type="ECO:0000313" key="2">
    <source>
        <dbReference type="EMBL" id="USD21344.1"/>
    </source>
</evidence>
<dbReference type="RefSeq" id="WP_252083742.1">
    <property type="nucleotide sequence ID" value="NZ_CP092418.1"/>
</dbReference>
<dbReference type="InterPro" id="IPR016181">
    <property type="entry name" value="Acyl_CoA_acyltransferase"/>
</dbReference>
<dbReference type="SUPFAM" id="SSF55729">
    <property type="entry name" value="Acyl-CoA N-acyltransferases (Nat)"/>
    <property type="match status" value="1"/>
</dbReference>
<feature type="domain" description="N-acetyltransferase" evidence="1">
    <location>
        <begin position="10"/>
        <end position="146"/>
    </location>
</feature>
<dbReference type="Pfam" id="PF13302">
    <property type="entry name" value="Acetyltransf_3"/>
    <property type="match status" value="1"/>
</dbReference>
<reference evidence="2" key="1">
    <citation type="submission" date="2022-02" db="EMBL/GenBank/DDBJ databases">
        <title>Coral-associated bacteria.</title>
        <authorList>
            <person name="Tang K."/>
            <person name="Wang X."/>
        </authorList>
    </citation>
    <scope>NUCLEOTIDE SEQUENCE</scope>
    <source>
        <strain evidence="2">SCSIO 43006</strain>
    </source>
</reference>
<dbReference type="InterPro" id="IPR000182">
    <property type="entry name" value="GNAT_dom"/>
</dbReference>
<keyword evidence="3" id="KW-1185">Reference proteome</keyword>
<protein>
    <submittedName>
        <fullName evidence="2">GNAT family N-acetyltransferase</fullName>
    </submittedName>
</protein>
<proteinExistence type="predicted"/>
<organism evidence="2 3">
    <name type="scientific">Microbulbifer variabilis</name>
    <dbReference type="NCBI Taxonomy" id="266805"/>
    <lineage>
        <taxon>Bacteria</taxon>
        <taxon>Pseudomonadati</taxon>
        <taxon>Pseudomonadota</taxon>
        <taxon>Gammaproteobacteria</taxon>
        <taxon>Cellvibrionales</taxon>
        <taxon>Microbulbiferaceae</taxon>
        <taxon>Microbulbifer</taxon>
    </lineage>
</organism>
<accession>A0ABY4VAS9</accession>
<dbReference type="InterPro" id="IPR051908">
    <property type="entry name" value="Ribosomal_N-acetyltransferase"/>
</dbReference>
<gene>
    <name evidence="2" type="ORF">MJO52_20135</name>
</gene>
<name>A0ABY4VAS9_9GAMM</name>
<evidence type="ECO:0000259" key="1">
    <source>
        <dbReference type="Pfam" id="PF13302"/>
    </source>
</evidence>
<sequence>MRLTVTEDIYLEFLQEKDSQELFYLIEDNRLLLEKYLYWAKSVQDMESTKQYICQRIYSKHNGSAWHKIIFNDQLSGIIGVKEIDQKNKCAEIGYWLSAHCQGKGVMAKVVAKICEELKRQAGVAQIKIHCLSENTASIAVARRAGGIHSSTIPAYLTIDGKSQDLMIYTVAL</sequence>
<dbReference type="EMBL" id="CP092418">
    <property type="protein sequence ID" value="USD21344.1"/>
    <property type="molecule type" value="Genomic_DNA"/>
</dbReference>
<dbReference type="Proteomes" id="UP001055658">
    <property type="component" value="Chromosome"/>
</dbReference>